<dbReference type="Gene3D" id="3.60.15.10">
    <property type="entry name" value="Ribonuclease Z/Hydroxyacylglutathione hydrolase-like"/>
    <property type="match status" value="1"/>
</dbReference>
<dbReference type="HOGENOM" id="CLU_070010_0_1_9"/>
<sequence>MEVPGSRPQGLFIKTLVYEIRFLFYNSELIIVTQRGIFNMNRFQELLDSIQINTHSSIRMEIPEVIYFDPFHIEGAPEDASYVFITHSHYDHYSVQDIRRVMNDNTRIFVPKSMLGQLRHDGFEERQIVTLTAGMKLQRDEYTVEAIPAYNTLKPFHRKSHGWLGYLIEIDGVRIYVAGDTDATSENRAVSCDIALVPIGGRYTMNAKKAADFVNELRPAAAIPCHYGSIVGKVSDGETFRRRVNPEIKVYLRIDFEKQDQD</sequence>
<protein>
    <submittedName>
        <fullName evidence="2">Putative Zn-dependent hydrolase of beta-lactamase fold</fullName>
    </submittedName>
</protein>
<keyword evidence="2" id="KW-0378">Hydrolase</keyword>
<dbReference type="GO" id="GO:0016787">
    <property type="term" value="F:hydrolase activity"/>
    <property type="evidence" value="ECO:0007669"/>
    <property type="project" value="UniProtKB-KW"/>
</dbReference>
<gene>
    <name evidence="2" type="ORF">EubceDRAFT1_1238</name>
</gene>
<dbReference type="SUPFAM" id="SSF56281">
    <property type="entry name" value="Metallo-hydrolase/oxidoreductase"/>
    <property type="match status" value="1"/>
</dbReference>
<dbReference type="EMBL" id="CM001487">
    <property type="protein sequence ID" value="EIM57055.1"/>
    <property type="molecule type" value="Genomic_DNA"/>
</dbReference>
<dbReference type="Pfam" id="PF12706">
    <property type="entry name" value="Lactamase_B_2"/>
    <property type="match status" value="1"/>
</dbReference>
<evidence type="ECO:0000313" key="2">
    <source>
        <dbReference type="EMBL" id="EIM57055.1"/>
    </source>
</evidence>
<reference evidence="2 3" key="1">
    <citation type="submission" date="2010-08" db="EMBL/GenBank/DDBJ databases">
        <authorList>
            <consortium name="US DOE Joint Genome Institute (JGI-PGF)"/>
            <person name="Lucas S."/>
            <person name="Copeland A."/>
            <person name="Lapidus A."/>
            <person name="Cheng J.-F."/>
            <person name="Bruce D."/>
            <person name="Goodwin L."/>
            <person name="Pitluck S."/>
            <person name="Land M.L."/>
            <person name="Hauser L."/>
            <person name="Chang Y.-J."/>
            <person name="Anderson I.J."/>
            <person name="Johnson E."/>
            <person name="Mulhopadhyay B."/>
            <person name="Kyrpides N."/>
            <person name="Woyke T.J."/>
        </authorList>
    </citation>
    <scope>NUCLEOTIDE SEQUENCE [LARGE SCALE GENOMIC DNA]</scope>
    <source>
        <strain evidence="2 3">6</strain>
    </source>
</reference>
<dbReference type="InterPro" id="IPR001279">
    <property type="entry name" value="Metallo-B-lactamas"/>
</dbReference>
<dbReference type="InterPro" id="IPR050114">
    <property type="entry name" value="UPF0173_UPF0282_UlaG_hydrolase"/>
</dbReference>
<dbReference type="eggNOG" id="COG2220">
    <property type="taxonomic scope" value="Bacteria"/>
</dbReference>
<accession>I5ATD2</accession>
<name>I5ATD2_EUBC6</name>
<feature type="domain" description="Metallo-beta-lactamase" evidence="1">
    <location>
        <begin position="69"/>
        <end position="227"/>
    </location>
</feature>
<dbReference type="PANTHER" id="PTHR43546">
    <property type="entry name" value="UPF0173 METAL-DEPENDENT HYDROLASE MJ1163-RELATED"/>
    <property type="match status" value="1"/>
</dbReference>
<organism evidence="2 3">
    <name type="scientific">Eubacterium cellulosolvens (strain ATCC 43171 / JCM 9499 / 6)</name>
    <name type="common">Cillobacterium cellulosolvens</name>
    <dbReference type="NCBI Taxonomy" id="633697"/>
    <lineage>
        <taxon>Bacteria</taxon>
        <taxon>Bacillati</taxon>
        <taxon>Bacillota</taxon>
        <taxon>Clostridia</taxon>
        <taxon>Eubacteriales</taxon>
        <taxon>Eubacteriaceae</taxon>
        <taxon>Eubacterium</taxon>
    </lineage>
</organism>
<evidence type="ECO:0000259" key="1">
    <source>
        <dbReference type="Pfam" id="PF12706"/>
    </source>
</evidence>
<dbReference type="STRING" id="633697.EubceDRAFT1_1238"/>
<dbReference type="Proteomes" id="UP000005753">
    <property type="component" value="Chromosome"/>
</dbReference>
<dbReference type="InterPro" id="IPR036866">
    <property type="entry name" value="RibonucZ/Hydroxyglut_hydro"/>
</dbReference>
<dbReference type="AlphaFoldDB" id="I5ATD2"/>
<dbReference type="OrthoDB" id="9789133at2"/>
<dbReference type="PANTHER" id="PTHR43546:SF8">
    <property type="entry name" value="METALLO-BETA-LACTAMASE DOMAIN-CONTAINING PROTEIN"/>
    <property type="match status" value="1"/>
</dbReference>
<evidence type="ECO:0000313" key="3">
    <source>
        <dbReference type="Proteomes" id="UP000005753"/>
    </source>
</evidence>
<keyword evidence="3" id="KW-1185">Reference proteome</keyword>
<proteinExistence type="predicted"/>
<reference evidence="2 3" key="2">
    <citation type="submission" date="2012-02" db="EMBL/GenBank/DDBJ databases">
        <title>Improved High-Quality Draft sequence of Eubacterium cellulosolvens 6.</title>
        <authorList>
            <consortium name="US DOE Joint Genome Institute"/>
            <person name="Lucas S."/>
            <person name="Han J."/>
            <person name="Lapidus A."/>
            <person name="Cheng J.-F."/>
            <person name="Goodwin L."/>
            <person name="Pitluck S."/>
            <person name="Peters L."/>
            <person name="Mikhailova N."/>
            <person name="Gu W."/>
            <person name="Detter J.C."/>
            <person name="Han C."/>
            <person name="Tapia R."/>
            <person name="Land M."/>
            <person name="Hauser L."/>
            <person name="Kyrpides N."/>
            <person name="Ivanova N."/>
            <person name="Pagani I."/>
            <person name="Johnson E."/>
            <person name="Mukhopadhyay B."/>
            <person name="Anderson I."/>
            <person name="Woyke T."/>
        </authorList>
    </citation>
    <scope>NUCLEOTIDE SEQUENCE [LARGE SCALE GENOMIC DNA]</scope>
    <source>
        <strain evidence="2 3">6</strain>
    </source>
</reference>